<name>U7VC35_9FUSO</name>
<dbReference type="HOGENOM" id="CLU_3166099_0_0_0"/>
<accession>U7VC35</accession>
<reference evidence="1 2" key="1">
    <citation type="submission" date="2013-08" db="EMBL/GenBank/DDBJ databases">
        <authorList>
            <person name="Weinstock G."/>
            <person name="Sodergren E."/>
            <person name="Wylie T."/>
            <person name="Fulton L."/>
            <person name="Fulton R."/>
            <person name="Fronick C."/>
            <person name="O'Laughlin M."/>
            <person name="Godfrey J."/>
            <person name="Miner T."/>
            <person name="Herter B."/>
            <person name="Appelbaum E."/>
            <person name="Cordes M."/>
            <person name="Lek S."/>
            <person name="Wollam A."/>
            <person name="Pepin K.H."/>
            <person name="Palsikar V.B."/>
            <person name="Mitreva M."/>
            <person name="Wilson R.K."/>
        </authorList>
    </citation>
    <scope>NUCLEOTIDE SEQUENCE [LARGE SCALE GENOMIC DNA]</scope>
    <source>
        <strain evidence="1 2">ATCC BAA-474</strain>
    </source>
</reference>
<evidence type="ECO:0000313" key="1">
    <source>
        <dbReference type="EMBL" id="ERT69081.1"/>
    </source>
</evidence>
<sequence>MGSDYMSKNRFIELLNKDISSVTDDEKNELQEFLKEMKKSSFKGASN</sequence>
<dbReference type="EMBL" id="AXZF01000038">
    <property type="protein sequence ID" value="ERT69081.1"/>
    <property type="molecule type" value="Genomic_DNA"/>
</dbReference>
<dbReference type="AlphaFoldDB" id="U7VC35"/>
<evidence type="ECO:0000313" key="2">
    <source>
        <dbReference type="Proteomes" id="UP000017081"/>
    </source>
</evidence>
<keyword evidence="2" id="KW-1185">Reference proteome</keyword>
<protein>
    <submittedName>
        <fullName evidence="1">Uncharacterized protein</fullName>
    </submittedName>
</protein>
<dbReference type="Proteomes" id="UP000017081">
    <property type="component" value="Unassembled WGS sequence"/>
</dbReference>
<dbReference type="STRING" id="1319815.HMPREF0202_01048"/>
<proteinExistence type="predicted"/>
<gene>
    <name evidence="1" type="ORF">HMPREF0202_01048</name>
</gene>
<comment type="caution">
    <text evidence="1">The sequence shown here is derived from an EMBL/GenBank/DDBJ whole genome shotgun (WGS) entry which is preliminary data.</text>
</comment>
<organism evidence="1 2">
    <name type="scientific">Cetobacterium somerae ATCC BAA-474</name>
    <dbReference type="NCBI Taxonomy" id="1319815"/>
    <lineage>
        <taxon>Bacteria</taxon>
        <taxon>Fusobacteriati</taxon>
        <taxon>Fusobacteriota</taxon>
        <taxon>Fusobacteriia</taxon>
        <taxon>Fusobacteriales</taxon>
        <taxon>Fusobacteriaceae</taxon>
        <taxon>Cetobacterium</taxon>
    </lineage>
</organism>